<name>A0A410GH81_9BURK</name>
<feature type="transmembrane region" description="Helical" evidence="1">
    <location>
        <begin position="104"/>
        <end position="124"/>
    </location>
</feature>
<keyword evidence="3" id="KW-1185">Reference proteome</keyword>
<evidence type="ECO:0000256" key="1">
    <source>
        <dbReference type="SAM" id="Phobius"/>
    </source>
</evidence>
<dbReference type="OrthoDB" id="8795931at2"/>
<feature type="transmembrane region" description="Helical" evidence="1">
    <location>
        <begin position="6"/>
        <end position="26"/>
    </location>
</feature>
<feature type="transmembrane region" description="Helical" evidence="1">
    <location>
        <begin position="38"/>
        <end position="66"/>
    </location>
</feature>
<evidence type="ECO:0000313" key="3">
    <source>
        <dbReference type="Proteomes" id="UP000283474"/>
    </source>
</evidence>
<keyword evidence="1" id="KW-1133">Transmembrane helix</keyword>
<reference evidence="2 3" key="1">
    <citation type="submission" date="2017-08" db="EMBL/GenBank/DDBJ databases">
        <authorList>
            <person name="Park S.-J."/>
            <person name="Kim H."/>
        </authorList>
    </citation>
    <scope>NUCLEOTIDE SEQUENCE [LARGE SCALE GENOMIC DNA]</scope>
    <source>
        <strain evidence="3">ye3</strain>
    </source>
</reference>
<feature type="transmembrane region" description="Helical" evidence="1">
    <location>
        <begin position="136"/>
        <end position="159"/>
    </location>
</feature>
<gene>
    <name evidence="2" type="ORF">CKA81_14405</name>
</gene>
<dbReference type="AlphaFoldDB" id="A0A410GH81"/>
<accession>A0A410GH81</accession>
<organism evidence="2 3">
    <name type="scientific">Pollutimonas thiosulfatoxidans</name>
    <dbReference type="NCBI Taxonomy" id="2028345"/>
    <lineage>
        <taxon>Bacteria</taxon>
        <taxon>Pseudomonadati</taxon>
        <taxon>Pseudomonadota</taxon>
        <taxon>Betaproteobacteria</taxon>
        <taxon>Burkholderiales</taxon>
        <taxon>Alcaligenaceae</taxon>
        <taxon>Pollutimonas</taxon>
    </lineage>
</organism>
<evidence type="ECO:0000313" key="2">
    <source>
        <dbReference type="EMBL" id="QAA95644.1"/>
    </source>
</evidence>
<dbReference type="EMBL" id="CP022987">
    <property type="protein sequence ID" value="QAA95644.1"/>
    <property type="molecule type" value="Genomic_DNA"/>
</dbReference>
<feature type="transmembrane region" description="Helical" evidence="1">
    <location>
        <begin position="72"/>
        <end position="92"/>
    </location>
</feature>
<dbReference type="Proteomes" id="UP000283474">
    <property type="component" value="Chromosome"/>
</dbReference>
<proteinExistence type="predicted"/>
<evidence type="ECO:0008006" key="4">
    <source>
        <dbReference type="Google" id="ProtNLM"/>
    </source>
</evidence>
<sequence length="172" mass="18886">MTATTVVTFLFMLILNEWIFTRSEFVRGINWIYLPAGARLLCTLLFGGAGAIGILIASWLTCVFYFFPDDFIRSAVGSVISAGAPYLTYLFARRYLGLRGSLSNLTTGPLLICVFAFAIANSGMHHLWFLMEGRPANWSGALVMLIGDLNGSLLVLYAIKLALYCKAARKPA</sequence>
<protein>
    <recommendedName>
        <fullName evidence="4">MASE1 domain-containing protein</fullName>
    </recommendedName>
</protein>
<dbReference type="KEGG" id="pus:CKA81_14405"/>
<keyword evidence="1" id="KW-0812">Transmembrane</keyword>
<keyword evidence="1" id="KW-0472">Membrane</keyword>